<keyword evidence="2" id="KW-0813">Transport</keyword>
<dbReference type="PANTHER" id="PTHR11003:SF10">
    <property type="entry name" value="POTASSIUM CHANNEL DOMAIN-CONTAINING PROTEIN"/>
    <property type="match status" value="1"/>
</dbReference>
<evidence type="ECO:0000256" key="7">
    <source>
        <dbReference type="ARBA" id="ARBA00022826"/>
    </source>
</evidence>
<dbReference type="Proteomes" id="UP001497623">
    <property type="component" value="Unassembled WGS sequence"/>
</dbReference>
<sequence>AACPRTAEGKIFCIFYGLIGCSCGILFFNLFLERIITLLAFIMRSRHERKLRAAGAIAEGGSRRGSQDSLEDHESLEAWKPSVYWVMFYLSLASILVAFLGALMYMEIEDWEYSDSLYFCFISFATIGFGDFVSAQ</sequence>
<keyword evidence="7" id="KW-0631">Potassium channel</keyword>
<evidence type="ECO:0000256" key="3">
    <source>
        <dbReference type="ARBA" id="ARBA00022475"/>
    </source>
</evidence>
<keyword evidence="10" id="KW-0406">Ion transport</keyword>
<dbReference type="Pfam" id="PF07885">
    <property type="entry name" value="Ion_trans_2"/>
    <property type="match status" value="1"/>
</dbReference>
<feature type="transmembrane region" description="Helical" evidence="14">
    <location>
        <begin position="14"/>
        <end position="42"/>
    </location>
</feature>
<evidence type="ECO:0000256" key="8">
    <source>
        <dbReference type="ARBA" id="ARBA00022882"/>
    </source>
</evidence>
<feature type="transmembrane region" description="Helical" evidence="14">
    <location>
        <begin position="116"/>
        <end position="135"/>
    </location>
</feature>
<comment type="catalytic activity">
    <reaction evidence="13">
        <text>K(+)(in) = K(+)(out)</text>
        <dbReference type="Rhea" id="RHEA:29463"/>
        <dbReference type="ChEBI" id="CHEBI:29103"/>
    </reaction>
</comment>
<dbReference type="GO" id="GO:0030322">
    <property type="term" value="P:stabilization of membrane potential"/>
    <property type="evidence" value="ECO:0007669"/>
    <property type="project" value="TreeGrafter"/>
</dbReference>
<evidence type="ECO:0000313" key="16">
    <source>
        <dbReference type="EMBL" id="CAL4163254.1"/>
    </source>
</evidence>
<dbReference type="GO" id="GO:0046872">
    <property type="term" value="F:metal ion binding"/>
    <property type="evidence" value="ECO:0007669"/>
    <property type="project" value="UniProtKB-KW"/>
</dbReference>
<proteinExistence type="predicted"/>
<dbReference type="Gene3D" id="1.10.287.70">
    <property type="match status" value="1"/>
</dbReference>
<keyword evidence="6" id="KW-0479">Metal-binding</keyword>
<evidence type="ECO:0000259" key="15">
    <source>
        <dbReference type="Pfam" id="PF07885"/>
    </source>
</evidence>
<organism evidence="16 17">
    <name type="scientific">Meganyctiphanes norvegica</name>
    <name type="common">Northern krill</name>
    <name type="synonym">Thysanopoda norvegica</name>
    <dbReference type="NCBI Taxonomy" id="48144"/>
    <lineage>
        <taxon>Eukaryota</taxon>
        <taxon>Metazoa</taxon>
        <taxon>Ecdysozoa</taxon>
        <taxon>Arthropoda</taxon>
        <taxon>Crustacea</taxon>
        <taxon>Multicrustacea</taxon>
        <taxon>Malacostraca</taxon>
        <taxon>Eumalacostraca</taxon>
        <taxon>Eucarida</taxon>
        <taxon>Euphausiacea</taxon>
        <taxon>Euphausiidae</taxon>
        <taxon>Meganyctiphanes</taxon>
    </lineage>
</organism>
<keyword evidence="17" id="KW-1185">Reference proteome</keyword>
<comment type="caution">
    <text evidence="16">The sequence shown here is derived from an EMBL/GenBank/DDBJ whole genome shotgun (WGS) entry which is preliminary data.</text>
</comment>
<evidence type="ECO:0000256" key="14">
    <source>
        <dbReference type="SAM" id="Phobius"/>
    </source>
</evidence>
<accession>A0AAV2S466</accession>
<evidence type="ECO:0000256" key="4">
    <source>
        <dbReference type="ARBA" id="ARBA00022538"/>
    </source>
</evidence>
<dbReference type="PANTHER" id="PTHR11003">
    <property type="entry name" value="POTASSIUM CHANNEL, SUBFAMILY K"/>
    <property type="match status" value="1"/>
</dbReference>
<comment type="subcellular location">
    <subcellularLocation>
        <location evidence="1">Cell membrane</location>
        <topology evidence="1">Multi-pass membrane protein</topology>
    </subcellularLocation>
</comment>
<keyword evidence="8" id="KW-0851">Voltage-gated channel</keyword>
<keyword evidence="3" id="KW-1003">Cell membrane</keyword>
<dbReference type="EMBL" id="CAXKWB010046072">
    <property type="protein sequence ID" value="CAL4163254.1"/>
    <property type="molecule type" value="Genomic_DNA"/>
</dbReference>
<keyword evidence="11 14" id="KW-0472">Membrane</keyword>
<dbReference type="InterPro" id="IPR013099">
    <property type="entry name" value="K_chnl_dom"/>
</dbReference>
<gene>
    <name evidence="16" type="ORF">MNOR_LOCUS32946</name>
</gene>
<evidence type="ECO:0000256" key="6">
    <source>
        <dbReference type="ARBA" id="ARBA00022723"/>
    </source>
</evidence>
<reference evidence="16 17" key="1">
    <citation type="submission" date="2024-05" db="EMBL/GenBank/DDBJ databases">
        <authorList>
            <person name="Wallberg A."/>
        </authorList>
    </citation>
    <scope>NUCLEOTIDE SEQUENCE [LARGE SCALE GENOMIC DNA]</scope>
</reference>
<dbReference type="InterPro" id="IPR003280">
    <property type="entry name" value="2pore_dom_K_chnl"/>
</dbReference>
<evidence type="ECO:0000256" key="1">
    <source>
        <dbReference type="ARBA" id="ARBA00004651"/>
    </source>
</evidence>
<evidence type="ECO:0000256" key="5">
    <source>
        <dbReference type="ARBA" id="ARBA00022692"/>
    </source>
</evidence>
<evidence type="ECO:0000313" key="17">
    <source>
        <dbReference type="Proteomes" id="UP001497623"/>
    </source>
</evidence>
<dbReference type="GO" id="GO:0022841">
    <property type="term" value="F:potassium ion leak channel activity"/>
    <property type="evidence" value="ECO:0007669"/>
    <property type="project" value="TreeGrafter"/>
</dbReference>
<evidence type="ECO:0000256" key="10">
    <source>
        <dbReference type="ARBA" id="ARBA00023065"/>
    </source>
</evidence>
<dbReference type="AlphaFoldDB" id="A0AAV2S466"/>
<dbReference type="GO" id="GO:0005886">
    <property type="term" value="C:plasma membrane"/>
    <property type="evidence" value="ECO:0007669"/>
    <property type="project" value="UniProtKB-SubCell"/>
</dbReference>
<keyword evidence="4" id="KW-0633">Potassium transport</keyword>
<evidence type="ECO:0000256" key="11">
    <source>
        <dbReference type="ARBA" id="ARBA00023136"/>
    </source>
</evidence>
<dbReference type="GO" id="GO:0034702">
    <property type="term" value="C:monoatomic ion channel complex"/>
    <property type="evidence" value="ECO:0007669"/>
    <property type="project" value="UniProtKB-KW"/>
</dbReference>
<evidence type="ECO:0000256" key="2">
    <source>
        <dbReference type="ARBA" id="ARBA00022448"/>
    </source>
</evidence>
<evidence type="ECO:0000256" key="9">
    <source>
        <dbReference type="ARBA" id="ARBA00022989"/>
    </source>
</evidence>
<keyword evidence="9 14" id="KW-1133">Transmembrane helix</keyword>
<dbReference type="InterPro" id="IPR005410">
    <property type="entry name" value="2pore_dom_K_chnl_THIK"/>
</dbReference>
<name>A0AAV2S466_MEGNR</name>
<dbReference type="SUPFAM" id="SSF81324">
    <property type="entry name" value="Voltage-gated potassium channels"/>
    <property type="match status" value="1"/>
</dbReference>
<evidence type="ECO:0000256" key="12">
    <source>
        <dbReference type="ARBA" id="ARBA00023303"/>
    </source>
</evidence>
<feature type="transmembrane region" description="Helical" evidence="14">
    <location>
        <begin position="83"/>
        <end position="104"/>
    </location>
</feature>
<protein>
    <recommendedName>
        <fullName evidence="15">Potassium channel domain-containing protein</fullName>
    </recommendedName>
</protein>
<feature type="non-terminal residue" evidence="16">
    <location>
        <position position="136"/>
    </location>
</feature>
<evidence type="ECO:0000256" key="13">
    <source>
        <dbReference type="ARBA" id="ARBA00034430"/>
    </source>
</evidence>
<dbReference type="GO" id="GO:0015271">
    <property type="term" value="F:outward rectifier potassium channel activity"/>
    <property type="evidence" value="ECO:0007669"/>
    <property type="project" value="TreeGrafter"/>
</dbReference>
<keyword evidence="5 14" id="KW-0812">Transmembrane</keyword>
<dbReference type="PRINTS" id="PR01588">
    <property type="entry name" value="THIKCHANNEL"/>
</dbReference>
<feature type="non-terminal residue" evidence="16">
    <location>
        <position position="1"/>
    </location>
</feature>
<feature type="domain" description="Potassium channel" evidence="15">
    <location>
        <begin position="95"/>
        <end position="133"/>
    </location>
</feature>
<keyword evidence="12" id="KW-0407">Ion channel</keyword>
<keyword evidence="7" id="KW-0630">Potassium</keyword>